<dbReference type="InterPro" id="IPR001789">
    <property type="entry name" value="Sig_transdc_resp-reg_receiver"/>
</dbReference>
<name>A0A4R2RDS3_9RHOB</name>
<evidence type="ECO:0000259" key="3">
    <source>
        <dbReference type="PROSITE" id="PS51832"/>
    </source>
</evidence>
<dbReference type="GO" id="GO:0008081">
    <property type="term" value="F:phosphoric diester hydrolase activity"/>
    <property type="evidence" value="ECO:0007669"/>
    <property type="project" value="UniProtKB-ARBA"/>
</dbReference>
<dbReference type="InterPro" id="IPR052020">
    <property type="entry name" value="Cyclic_di-GMP/3'3'-cGAMP_PDE"/>
</dbReference>
<dbReference type="SMART" id="SM00471">
    <property type="entry name" value="HDc"/>
    <property type="match status" value="1"/>
</dbReference>
<dbReference type="PROSITE" id="PS50110">
    <property type="entry name" value="RESPONSE_REGULATORY"/>
    <property type="match status" value="1"/>
</dbReference>
<proteinExistence type="predicted"/>
<sequence length="378" mass="41991">MTQAKASILIVDDEPQNLYLLGELLSADYQVKVATSGSVALDIARTAPHPDLILLDVMMPQMDGHEVLHHLRESPETANIPVIFVTAKSQHIDEEAGLKMGAQDYIGKPIVPAVLTARVRAQLDLKAARDVLADQNEWLEREVARRMRENLLIQEVTISALATLAEARDKDTGLHILRTQSYVRLLADYLARMPEHRDELDPKHRELIVKASPLHDIGKVAISDKVLLKPGRLTPEEFEIIKTHSRIGSDAIEMAMDQARASAGLSEEQSRHALEFLAVAAEIAHFHHEKWDGSGYPDGLSGDQIPLSARMMAVADVFDALSSARVYKEAMPLEKVDEILLEGRGTHFDPDVIDAYVAMRDHFFEVAEKFSDPAPETT</sequence>
<dbReference type="PANTHER" id="PTHR45228:SF5">
    <property type="entry name" value="CYCLIC DI-GMP PHOSPHODIESTERASE VC_1348-RELATED"/>
    <property type="match status" value="1"/>
</dbReference>
<feature type="modified residue" description="4-aspartylphosphate" evidence="1">
    <location>
        <position position="56"/>
    </location>
</feature>
<dbReference type="OrthoDB" id="7326651at2"/>
<dbReference type="Gene3D" id="1.10.3210.10">
    <property type="entry name" value="Hypothetical protein af1432"/>
    <property type="match status" value="1"/>
</dbReference>
<evidence type="ECO:0000259" key="2">
    <source>
        <dbReference type="PROSITE" id="PS50110"/>
    </source>
</evidence>
<organism evidence="4 5">
    <name type="scientific">Rhodovulum bhavnagarense</name>
    <dbReference type="NCBI Taxonomy" id="992286"/>
    <lineage>
        <taxon>Bacteria</taxon>
        <taxon>Pseudomonadati</taxon>
        <taxon>Pseudomonadota</taxon>
        <taxon>Alphaproteobacteria</taxon>
        <taxon>Rhodobacterales</taxon>
        <taxon>Paracoccaceae</taxon>
        <taxon>Rhodovulum</taxon>
    </lineage>
</organism>
<dbReference type="PROSITE" id="PS51832">
    <property type="entry name" value="HD_GYP"/>
    <property type="match status" value="1"/>
</dbReference>
<evidence type="ECO:0000256" key="1">
    <source>
        <dbReference type="PROSITE-ProRule" id="PRU00169"/>
    </source>
</evidence>
<dbReference type="RefSeq" id="WP_132951550.1">
    <property type="nucleotide sequence ID" value="NZ_SLXU01000008.1"/>
</dbReference>
<dbReference type="Pfam" id="PF13487">
    <property type="entry name" value="HD_5"/>
    <property type="match status" value="1"/>
</dbReference>
<protein>
    <submittedName>
        <fullName evidence="4">Putative two-component system response regulator</fullName>
    </submittedName>
</protein>
<evidence type="ECO:0000313" key="5">
    <source>
        <dbReference type="Proteomes" id="UP000295050"/>
    </source>
</evidence>
<dbReference type="InterPro" id="IPR037522">
    <property type="entry name" value="HD_GYP_dom"/>
</dbReference>
<dbReference type="AlphaFoldDB" id="A0A4R2RDS3"/>
<dbReference type="SUPFAM" id="SSF52172">
    <property type="entry name" value="CheY-like"/>
    <property type="match status" value="1"/>
</dbReference>
<dbReference type="InterPro" id="IPR011006">
    <property type="entry name" value="CheY-like_superfamily"/>
</dbReference>
<dbReference type="Gene3D" id="3.40.50.2300">
    <property type="match status" value="1"/>
</dbReference>
<dbReference type="CDD" id="cd00077">
    <property type="entry name" value="HDc"/>
    <property type="match status" value="1"/>
</dbReference>
<comment type="caution">
    <text evidence="4">The sequence shown here is derived from an EMBL/GenBank/DDBJ whole genome shotgun (WGS) entry which is preliminary data.</text>
</comment>
<dbReference type="SMART" id="SM00448">
    <property type="entry name" value="REC"/>
    <property type="match status" value="1"/>
</dbReference>
<feature type="domain" description="Response regulatory" evidence="2">
    <location>
        <begin position="7"/>
        <end position="123"/>
    </location>
</feature>
<keyword evidence="1" id="KW-0597">Phosphoprotein</keyword>
<reference evidence="4 5" key="1">
    <citation type="submission" date="2019-03" db="EMBL/GenBank/DDBJ databases">
        <title>Genomic Encyclopedia of Type Strains, Phase IV (KMG-IV): sequencing the most valuable type-strain genomes for metagenomic binning, comparative biology and taxonomic classification.</title>
        <authorList>
            <person name="Goeker M."/>
        </authorList>
    </citation>
    <scope>NUCLEOTIDE SEQUENCE [LARGE SCALE GENOMIC DNA]</scope>
    <source>
        <strain evidence="4 5">DSM 24766</strain>
    </source>
</reference>
<dbReference type="InterPro" id="IPR003607">
    <property type="entry name" value="HD/PDEase_dom"/>
</dbReference>
<dbReference type="Proteomes" id="UP000295050">
    <property type="component" value="Unassembled WGS sequence"/>
</dbReference>
<dbReference type="SUPFAM" id="SSF109604">
    <property type="entry name" value="HD-domain/PDEase-like"/>
    <property type="match status" value="1"/>
</dbReference>
<evidence type="ECO:0000313" key="4">
    <source>
        <dbReference type="EMBL" id="TCP60664.1"/>
    </source>
</evidence>
<dbReference type="PANTHER" id="PTHR45228">
    <property type="entry name" value="CYCLIC DI-GMP PHOSPHODIESTERASE TM_0186-RELATED"/>
    <property type="match status" value="1"/>
</dbReference>
<dbReference type="EMBL" id="SLXU01000008">
    <property type="protein sequence ID" value="TCP60664.1"/>
    <property type="molecule type" value="Genomic_DNA"/>
</dbReference>
<gene>
    <name evidence="4" type="ORF">EV663_10820</name>
</gene>
<accession>A0A4R2RDS3</accession>
<dbReference type="Pfam" id="PF00072">
    <property type="entry name" value="Response_reg"/>
    <property type="match status" value="1"/>
</dbReference>
<feature type="domain" description="HD-GYP" evidence="3">
    <location>
        <begin position="150"/>
        <end position="372"/>
    </location>
</feature>
<dbReference type="GO" id="GO:0000160">
    <property type="term" value="P:phosphorelay signal transduction system"/>
    <property type="evidence" value="ECO:0007669"/>
    <property type="project" value="InterPro"/>
</dbReference>
<keyword evidence="5" id="KW-1185">Reference proteome</keyword>